<evidence type="ECO:0000256" key="13">
    <source>
        <dbReference type="ARBA" id="ARBA00044893"/>
    </source>
</evidence>
<evidence type="ECO:0000256" key="8">
    <source>
        <dbReference type="ARBA" id="ARBA00044876"/>
    </source>
</evidence>
<keyword evidence="3" id="KW-0813">Transport</keyword>
<evidence type="ECO:0000256" key="20">
    <source>
        <dbReference type="ARBA" id="ARBA00044924"/>
    </source>
</evidence>
<evidence type="ECO:0000256" key="4">
    <source>
        <dbReference type="ARBA" id="ARBA00022692"/>
    </source>
</evidence>
<organism evidence="26">
    <name type="scientific">Mucochytrium quahogii</name>
    <dbReference type="NCBI Taxonomy" id="96639"/>
    <lineage>
        <taxon>Eukaryota</taxon>
        <taxon>Sar</taxon>
        <taxon>Stramenopiles</taxon>
        <taxon>Bigyra</taxon>
        <taxon>Labyrinthulomycetes</taxon>
        <taxon>Thraustochytrida</taxon>
        <taxon>Thraustochytriidae</taxon>
        <taxon>Mucochytrium</taxon>
    </lineage>
</organism>
<gene>
    <name evidence="26" type="ORF">QSP1433_LOCUS11819</name>
</gene>
<comment type="catalytic activity">
    <reaction evidence="8">
        <text>L-lysyl-L-alanine(out) = L-lysyl-L-alanine(in)</text>
        <dbReference type="Rhea" id="RHEA:79399"/>
        <dbReference type="ChEBI" id="CHEBI:229954"/>
    </reaction>
</comment>
<dbReference type="EMBL" id="HBHK01018739">
    <property type="protein sequence ID" value="CAD9693706.1"/>
    <property type="molecule type" value="Transcribed_RNA"/>
</dbReference>
<feature type="transmembrane region" description="Helical" evidence="25">
    <location>
        <begin position="330"/>
        <end position="347"/>
    </location>
</feature>
<dbReference type="PANTHER" id="PTHR23512:SF3">
    <property type="entry name" value="MAJOR FACILITATOR SUPERFAMILY DOMAIN-CONTAINING PROTEIN 1"/>
    <property type="match status" value="1"/>
</dbReference>
<evidence type="ECO:0000256" key="15">
    <source>
        <dbReference type="ARBA" id="ARBA00044899"/>
    </source>
</evidence>
<comment type="similarity">
    <text evidence="2">Belongs to the major facilitator superfamily.</text>
</comment>
<keyword evidence="5 25" id="KW-1133">Transmembrane helix</keyword>
<comment type="catalytic activity">
    <reaction evidence="16">
        <text>L-lysyl-L-lysine(out) = L-lysyl-L-lysine(in)</text>
        <dbReference type="Rhea" id="RHEA:79403"/>
        <dbReference type="ChEBI" id="CHEBI:229956"/>
    </reaction>
</comment>
<comment type="catalytic activity">
    <reaction evidence="12">
        <text>L-lysyl-L-alpha-amino acid(out) = L-lysyl-L-alpha-amino acid(in)</text>
        <dbReference type="Rhea" id="RHEA:79387"/>
        <dbReference type="ChEBI" id="CHEBI:229965"/>
    </reaction>
</comment>
<comment type="catalytic activity">
    <reaction evidence="18">
        <text>L-histidyl-L-alpha-amino acid(out) = L-histidyl-L-alpha-amino acid(in)</text>
        <dbReference type="Rhea" id="RHEA:79379"/>
        <dbReference type="ChEBI" id="CHEBI:229964"/>
    </reaction>
</comment>
<dbReference type="InterPro" id="IPR011701">
    <property type="entry name" value="MFS"/>
</dbReference>
<evidence type="ECO:0000256" key="22">
    <source>
        <dbReference type="ARBA" id="ARBA00045018"/>
    </source>
</evidence>
<evidence type="ECO:0000256" key="23">
    <source>
        <dbReference type="ARBA" id="ARBA00045709"/>
    </source>
</evidence>
<comment type="catalytic activity">
    <reaction evidence="14">
        <text>L-aspartyl-L-lysine(out) = L-aspartyl-L-lysine(in)</text>
        <dbReference type="Rhea" id="RHEA:79411"/>
        <dbReference type="ChEBI" id="CHEBI:229953"/>
    </reaction>
</comment>
<evidence type="ECO:0000256" key="19">
    <source>
        <dbReference type="ARBA" id="ARBA00044919"/>
    </source>
</evidence>
<accession>A0A7S2S9L5</accession>
<comment type="catalytic activity">
    <reaction evidence="11">
        <text>L-alpha-aminoacyl-L-histidine(out) = L-alpha-aminoacyl-L-histidine(in)</text>
        <dbReference type="Rhea" id="RHEA:79375"/>
        <dbReference type="ChEBI" id="CHEBI:229967"/>
    </reaction>
</comment>
<evidence type="ECO:0000256" key="9">
    <source>
        <dbReference type="ARBA" id="ARBA00044878"/>
    </source>
</evidence>
<comment type="catalytic activity">
    <reaction evidence="20">
        <text>L-lysyl-glycine(out) = L-lysyl-glycine(in)</text>
        <dbReference type="Rhea" id="RHEA:79407"/>
        <dbReference type="ChEBI" id="CHEBI:191202"/>
    </reaction>
</comment>
<evidence type="ECO:0000256" key="2">
    <source>
        <dbReference type="ARBA" id="ARBA00008335"/>
    </source>
</evidence>
<protein>
    <recommendedName>
        <fullName evidence="21">Lysosomal dipeptide transporter MFSD1</fullName>
    </recommendedName>
    <alternativeName>
        <fullName evidence="22">Major facilitator superfamily domain-containing protein 1</fullName>
    </alternativeName>
</protein>
<comment type="function">
    <text evidence="23">Lysosomal dipeptide uniporter that selectively exports lysine, arginine or histidine-containing dipeptides with a net positive charge from the lysosome lumen into the cytosol. Could play a role in a specific type of protein O-glycosylation indirectly regulating macrophages migration and tissue invasion. Also essential for liver homeostasis.</text>
</comment>
<proteinExistence type="inferred from homology"/>
<name>A0A7S2S9L5_9STRA</name>
<comment type="subcellular location">
    <subcellularLocation>
        <location evidence="1">Lysosome membrane</location>
        <topology evidence="1">Multi-pass membrane protein</topology>
    </subcellularLocation>
</comment>
<feature type="transmembrane region" description="Helical" evidence="25">
    <location>
        <begin position="245"/>
        <end position="264"/>
    </location>
</feature>
<comment type="catalytic activity">
    <reaction evidence="10">
        <text>L-alpha-aminoacyl-L-arginine(out) = L-alpha-aminoacyl-L-arginine(in)</text>
        <dbReference type="Rhea" id="RHEA:79367"/>
        <dbReference type="ChEBI" id="CHEBI:229968"/>
    </reaction>
</comment>
<dbReference type="GO" id="GO:0022857">
    <property type="term" value="F:transmembrane transporter activity"/>
    <property type="evidence" value="ECO:0007669"/>
    <property type="project" value="InterPro"/>
</dbReference>
<dbReference type="Gene3D" id="1.20.1250.20">
    <property type="entry name" value="MFS general substrate transporter like domains"/>
    <property type="match status" value="2"/>
</dbReference>
<keyword evidence="4 25" id="KW-0812">Transmembrane</keyword>
<feature type="transmembrane region" description="Helical" evidence="25">
    <location>
        <begin position="85"/>
        <end position="104"/>
    </location>
</feature>
<dbReference type="GO" id="GO:0005765">
    <property type="term" value="C:lysosomal membrane"/>
    <property type="evidence" value="ECO:0007669"/>
    <property type="project" value="UniProtKB-SubCell"/>
</dbReference>
<keyword evidence="6 25" id="KW-0472">Membrane</keyword>
<evidence type="ECO:0000256" key="14">
    <source>
        <dbReference type="ARBA" id="ARBA00044898"/>
    </source>
</evidence>
<evidence type="ECO:0000256" key="11">
    <source>
        <dbReference type="ARBA" id="ARBA00044884"/>
    </source>
</evidence>
<feature type="transmembrane region" description="Helical" evidence="25">
    <location>
        <begin position="12"/>
        <end position="28"/>
    </location>
</feature>
<evidence type="ECO:0000256" key="7">
    <source>
        <dbReference type="ARBA" id="ARBA00023228"/>
    </source>
</evidence>
<feature type="transmembrane region" description="Helical" evidence="25">
    <location>
        <begin position="382"/>
        <end position="405"/>
    </location>
</feature>
<dbReference type="AlphaFoldDB" id="A0A7S2S9L5"/>
<evidence type="ECO:0000256" key="6">
    <source>
        <dbReference type="ARBA" id="ARBA00023136"/>
    </source>
</evidence>
<feature type="transmembrane region" description="Helical" evidence="25">
    <location>
        <begin position="353"/>
        <end position="375"/>
    </location>
</feature>
<comment type="catalytic activity">
    <reaction evidence="9">
        <text>L-histidyl-glycine(out) = L-histidyl-glycine(in)</text>
        <dbReference type="Rhea" id="RHEA:79395"/>
        <dbReference type="ChEBI" id="CHEBI:229957"/>
    </reaction>
</comment>
<dbReference type="Pfam" id="PF07690">
    <property type="entry name" value="MFS_1"/>
    <property type="match status" value="1"/>
</dbReference>
<evidence type="ECO:0000256" key="3">
    <source>
        <dbReference type="ARBA" id="ARBA00022448"/>
    </source>
</evidence>
<comment type="catalytic activity">
    <reaction evidence="13">
        <text>L-alpha-aminoacyl-L-lysine(out) = L-alpha-aminoacyl-L-lysine(in)</text>
        <dbReference type="Rhea" id="RHEA:79383"/>
        <dbReference type="ChEBI" id="CHEBI:229966"/>
    </reaction>
</comment>
<evidence type="ECO:0000313" key="26">
    <source>
        <dbReference type="EMBL" id="CAD9693706.1"/>
    </source>
</evidence>
<sequence length="499" mass="53964">MYCCTDGALKWVALWITCLVSFAVYYAFDTPSALYFQTENYFQDKPNQLHYGMFQSLMYILVYVPNIFMPLLASPVVSRLGPCKPFWFVAFVLCIGQVVVSAGIQLRNQILALVGRFIFGTMLETLTITKLAIAGMYMQNRVSLGLAISSSSNRVGGVVNSFISPTIAARSTLPIAYYATGVLIGIAAVLGVALIPLEKELEKVGKAPTASATFKVNSREHGCESNTQNQPGKVSFVGTIRSFPLVFWFVVLLTGLAYALLYGVNSISKAVTLQVLCQGNCCSSNQTTCDKLESLELAARAYTSIPYIMAIIFCPLQGHIIDRVGLSSQFTCLGFMCCLCGTLSLLFQKNDVAFGLVFVGLGFAIASSCGTASIAKLVHKQHLATAFACMASLQNIISAGLTFGIGSITSSHSSQLIPASYEHLLWLFIGVSFVGCVLGGVSCYYDFYHGARISTRTHQIIVARAVDNPVCVSTVEKGVSYSGPEEDHDTIYKPSIHIT</sequence>
<reference evidence="26" key="1">
    <citation type="submission" date="2021-01" db="EMBL/GenBank/DDBJ databases">
        <authorList>
            <person name="Corre E."/>
            <person name="Pelletier E."/>
            <person name="Niang G."/>
            <person name="Scheremetjew M."/>
            <person name="Finn R."/>
            <person name="Kale V."/>
            <person name="Holt S."/>
            <person name="Cochrane G."/>
            <person name="Meng A."/>
            <person name="Brown T."/>
            <person name="Cohen L."/>
        </authorList>
    </citation>
    <scope>NUCLEOTIDE SEQUENCE</scope>
    <source>
        <strain evidence="26">NY070348D</strain>
    </source>
</reference>
<comment type="catalytic activity">
    <reaction evidence="19">
        <text>L-alanyl-L-lysine(out) = L-alanyl-L-lysine(in)</text>
        <dbReference type="Rhea" id="RHEA:79415"/>
        <dbReference type="ChEBI" id="CHEBI:192470"/>
    </reaction>
</comment>
<feature type="transmembrane region" description="Helical" evidence="25">
    <location>
        <begin position="425"/>
        <end position="447"/>
    </location>
</feature>
<comment type="subunit">
    <text evidence="24">Homodimer. Interacts with lysosomal protein GLMP (via lumenal domain); the interaction starts while both proteins are still in the endoplasmic reticulum and is required for stabilization of MFSD1 in lysosomes but has no direct effect on its targeting to lysosomes or transporter activity.</text>
</comment>
<dbReference type="InterPro" id="IPR052187">
    <property type="entry name" value="MFSD1"/>
</dbReference>
<feature type="transmembrane region" description="Helical" evidence="25">
    <location>
        <begin position="110"/>
        <end position="132"/>
    </location>
</feature>
<comment type="catalytic activity">
    <reaction evidence="17">
        <text>L-arginyl-glycine(out) = L-arginyl-glycine(in)</text>
        <dbReference type="Rhea" id="RHEA:79391"/>
        <dbReference type="ChEBI" id="CHEBI:229955"/>
    </reaction>
</comment>
<evidence type="ECO:0000256" key="5">
    <source>
        <dbReference type="ARBA" id="ARBA00022989"/>
    </source>
</evidence>
<evidence type="ECO:0000256" key="16">
    <source>
        <dbReference type="ARBA" id="ARBA00044900"/>
    </source>
</evidence>
<evidence type="ECO:0000256" key="17">
    <source>
        <dbReference type="ARBA" id="ARBA00044903"/>
    </source>
</evidence>
<dbReference type="PANTHER" id="PTHR23512">
    <property type="entry name" value="MAJOR FACILITATOR SUPERFAMILY DOMAIN-CONTAINING PROTEIN 1"/>
    <property type="match status" value="1"/>
</dbReference>
<comment type="catalytic activity">
    <reaction evidence="15">
        <text>L-arginyl-L-alpha-amino acid(out) = L-arginyl-L-alpha-amino acid(in)</text>
        <dbReference type="Rhea" id="RHEA:79371"/>
        <dbReference type="ChEBI" id="CHEBI:84315"/>
    </reaction>
</comment>
<evidence type="ECO:0000256" key="12">
    <source>
        <dbReference type="ARBA" id="ARBA00044891"/>
    </source>
</evidence>
<feature type="transmembrane region" description="Helical" evidence="25">
    <location>
        <begin position="175"/>
        <end position="197"/>
    </location>
</feature>
<evidence type="ECO:0000256" key="24">
    <source>
        <dbReference type="ARBA" id="ARBA00046376"/>
    </source>
</evidence>
<evidence type="ECO:0000256" key="21">
    <source>
        <dbReference type="ARBA" id="ARBA00044985"/>
    </source>
</evidence>
<dbReference type="SUPFAM" id="SSF103473">
    <property type="entry name" value="MFS general substrate transporter"/>
    <property type="match status" value="1"/>
</dbReference>
<feature type="transmembrane region" description="Helical" evidence="25">
    <location>
        <begin position="48"/>
        <end position="73"/>
    </location>
</feature>
<evidence type="ECO:0000256" key="1">
    <source>
        <dbReference type="ARBA" id="ARBA00004155"/>
    </source>
</evidence>
<keyword evidence="7" id="KW-0458">Lysosome</keyword>
<evidence type="ECO:0000256" key="25">
    <source>
        <dbReference type="SAM" id="Phobius"/>
    </source>
</evidence>
<dbReference type="InterPro" id="IPR036259">
    <property type="entry name" value="MFS_trans_sf"/>
</dbReference>
<evidence type="ECO:0000256" key="10">
    <source>
        <dbReference type="ARBA" id="ARBA00044881"/>
    </source>
</evidence>
<evidence type="ECO:0000256" key="18">
    <source>
        <dbReference type="ARBA" id="ARBA00044912"/>
    </source>
</evidence>